<protein>
    <submittedName>
        <fullName evidence="1">Uncharacterized protein</fullName>
    </submittedName>
</protein>
<dbReference type="EMBL" id="BK016182">
    <property type="protein sequence ID" value="DAG00773.1"/>
    <property type="molecule type" value="Genomic_DNA"/>
</dbReference>
<proteinExistence type="predicted"/>
<sequence length="58" mass="7398">MNQELYHEIEKYIYDIEWYSDFDIYLMHLNLNIDLYQICPEEANIMLYKYYLYIMIEI</sequence>
<accession>A0A8S5V228</accession>
<evidence type="ECO:0000313" key="1">
    <source>
        <dbReference type="EMBL" id="DAG00773.1"/>
    </source>
</evidence>
<reference evidence="1" key="1">
    <citation type="journal article" date="2021" name="Proc. Natl. Acad. Sci. U.S.A.">
        <title>A Catalog of Tens of Thousands of Viruses from Human Metagenomes Reveals Hidden Associations with Chronic Diseases.</title>
        <authorList>
            <person name="Tisza M.J."/>
            <person name="Buck C.B."/>
        </authorList>
    </citation>
    <scope>NUCLEOTIDE SEQUENCE</scope>
    <source>
        <strain evidence="1">CtJ2i1</strain>
    </source>
</reference>
<organism evidence="1">
    <name type="scientific">Myoviridae sp. ctJ2i1</name>
    <dbReference type="NCBI Taxonomy" id="2825079"/>
    <lineage>
        <taxon>Viruses</taxon>
        <taxon>Duplodnaviria</taxon>
        <taxon>Heunggongvirae</taxon>
        <taxon>Uroviricota</taxon>
        <taxon>Caudoviricetes</taxon>
    </lineage>
</organism>
<name>A0A8S5V228_9CAUD</name>